<organism evidence="1 2">
    <name type="scientific">Parasponia andersonii</name>
    <name type="common">Sponia andersonii</name>
    <dbReference type="NCBI Taxonomy" id="3476"/>
    <lineage>
        <taxon>Eukaryota</taxon>
        <taxon>Viridiplantae</taxon>
        <taxon>Streptophyta</taxon>
        <taxon>Embryophyta</taxon>
        <taxon>Tracheophyta</taxon>
        <taxon>Spermatophyta</taxon>
        <taxon>Magnoliopsida</taxon>
        <taxon>eudicotyledons</taxon>
        <taxon>Gunneridae</taxon>
        <taxon>Pentapetalae</taxon>
        <taxon>rosids</taxon>
        <taxon>fabids</taxon>
        <taxon>Rosales</taxon>
        <taxon>Cannabaceae</taxon>
        <taxon>Parasponia</taxon>
    </lineage>
</organism>
<accession>A0A2P5BWM7</accession>
<dbReference type="EMBL" id="JXTB01000210">
    <property type="protein sequence ID" value="PON53196.1"/>
    <property type="molecule type" value="Genomic_DNA"/>
</dbReference>
<protein>
    <submittedName>
        <fullName evidence="1">Uncharacterized protein</fullName>
    </submittedName>
</protein>
<reference evidence="2" key="1">
    <citation type="submission" date="2016-06" db="EMBL/GenBank/DDBJ databases">
        <title>Parallel loss of symbiosis genes in relatives of nitrogen-fixing non-legume Parasponia.</title>
        <authorList>
            <person name="Van Velzen R."/>
            <person name="Holmer R."/>
            <person name="Bu F."/>
            <person name="Rutten L."/>
            <person name="Van Zeijl A."/>
            <person name="Liu W."/>
            <person name="Santuari L."/>
            <person name="Cao Q."/>
            <person name="Sharma T."/>
            <person name="Shen D."/>
            <person name="Roswanjaya Y."/>
            <person name="Wardhani T."/>
            <person name="Kalhor M.S."/>
            <person name="Jansen J."/>
            <person name="Van den Hoogen J."/>
            <person name="Gungor B."/>
            <person name="Hartog M."/>
            <person name="Hontelez J."/>
            <person name="Verver J."/>
            <person name="Yang W.-C."/>
            <person name="Schijlen E."/>
            <person name="Repin R."/>
            <person name="Schilthuizen M."/>
            <person name="Schranz E."/>
            <person name="Heidstra R."/>
            <person name="Miyata K."/>
            <person name="Fedorova E."/>
            <person name="Kohlen W."/>
            <person name="Bisseling T."/>
            <person name="Smit S."/>
            <person name="Geurts R."/>
        </authorList>
    </citation>
    <scope>NUCLEOTIDE SEQUENCE [LARGE SCALE GENOMIC DNA]</scope>
    <source>
        <strain evidence="2">cv. WU1-14</strain>
    </source>
</reference>
<evidence type="ECO:0000313" key="2">
    <source>
        <dbReference type="Proteomes" id="UP000237105"/>
    </source>
</evidence>
<gene>
    <name evidence="1" type="ORF">PanWU01x14_204270</name>
</gene>
<evidence type="ECO:0000313" key="1">
    <source>
        <dbReference type="EMBL" id="PON53196.1"/>
    </source>
</evidence>
<sequence length="76" mass="8555">MVSRDFTCWRCQKRRSDSAPVAEKFCRRRNFYGAAMASSDVETRRDQWRWILLRNSSMQASMSAATGSGGSAAELG</sequence>
<comment type="caution">
    <text evidence="1">The sequence shown here is derived from an EMBL/GenBank/DDBJ whole genome shotgun (WGS) entry which is preliminary data.</text>
</comment>
<dbReference type="Proteomes" id="UP000237105">
    <property type="component" value="Unassembled WGS sequence"/>
</dbReference>
<keyword evidence="2" id="KW-1185">Reference proteome</keyword>
<proteinExistence type="predicted"/>
<dbReference type="AlphaFoldDB" id="A0A2P5BWM7"/>
<name>A0A2P5BWM7_PARAD</name>